<dbReference type="EMBL" id="CP014544">
    <property type="protein sequence ID" value="AMO69792.1"/>
    <property type="molecule type" value="Genomic_DNA"/>
</dbReference>
<dbReference type="RefSeq" id="WP_062384236.1">
    <property type="nucleotide sequence ID" value="NZ_CP014544.1"/>
</dbReference>
<dbReference type="Pfam" id="PF04214">
    <property type="entry name" value="DUF411"/>
    <property type="match status" value="1"/>
</dbReference>
<evidence type="ECO:0000256" key="1">
    <source>
        <dbReference type="SAM" id="SignalP"/>
    </source>
</evidence>
<organism evidence="2 3">
    <name type="scientific">Zhongshania aliphaticivorans</name>
    <dbReference type="NCBI Taxonomy" id="1470434"/>
    <lineage>
        <taxon>Bacteria</taxon>
        <taxon>Pseudomonadati</taxon>
        <taxon>Pseudomonadota</taxon>
        <taxon>Gammaproteobacteria</taxon>
        <taxon>Cellvibrionales</taxon>
        <taxon>Spongiibacteraceae</taxon>
        <taxon>Zhongshania</taxon>
    </lineage>
</organism>
<keyword evidence="1" id="KW-0732">Signal</keyword>
<evidence type="ECO:0000313" key="2">
    <source>
        <dbReference type="EMBL" id="AMO69792.1"/>
    </source>
</evidence>
<name>A0A127M980_9GAMM</name>
<proteinExistence type="predicted"/>
<accession>A0A127M980</accession>
<dbReference type="KEGG" id="zal:AZF00_16445"/>
<gene>
    <name evidence="2" type="ORF">AZF00_16445</name>
</gene>
<sequence length="167" mass="17780">MTISKLKAYLFLFVIGAAISTYSQAETAAATPQLAPSTALSVHKNPNCGCCGVWIEHAQQHGFTTTVQNHVNLNGLKAELGIPVGLQACHTSVSSDGFVFEGHIPARYITQFLAEKPSGARGLIVANMPMGSPGMDMGRGFQPYDILLLLDNGNTEVYATINSKAQQ</sequence>
<dbReference type="InterPro" id="IPR007332">
    <property type="entry name" value="DUF411"/>
</dbReference>
<dbReference type="STRING" id="1470434.AZF00_16445"/>
<feature type="chain" id="PRO_5007275178" evidence="1">
    <location>
        <begin position="26"/>
        <end position="167"/>
    </location>
</feature>
<evidence type="ECO:0000313" key="3">
    <source>
        <dbReference type="Proteomes" id="UP000074119"/>
    </source>
</evidence>
<dbReference type="Proteomes" id="UP000074119">
    <property type="component" value="Chromosome"/>
</dbReference>
<dbReference type="AlphaFoldDB" id="A0A127M980"/>
<reference evidence="2 3" key="1">
    <citation type="submission" date="2015-12" db="EMBL/GenBank/DDBJ databases">
        <authorList>
            <person name="Shamseldin A."/>
            <person name="Moawad H."/>
            <person name="Abd El-Rahim W.M."/>
            <person name="Sadowsky M.J."/>
        </authorList>
    </citation>
    <scope>NUCLEOTIDE SEQUENCE [LARGE SCALE GENOMIC DNA]</scope>
    <source>
        <strain evidence="2 3">SM2</strain>
    </source>
</reference>
<feature type="signal peptide" evidence="1">
    <location>
        <begin position="1"/>
        <end position="25"/>
    </location>
</feature>
<protein>
    <submittedName>
        <fullName evidence="2">Metal-binding protein</fullName>
    </submittedName>
</protein>